<organism evidence="1">
    <name type="scientific">Arundo donax</name>
    <name type="common">Giant reed</name>
    <name type="synonym">Donax arundinaceus</name>
    <dbReference type="NCBI Taxonomy" id="35708"/>
    <lineage>
        <taxon>Eukaryota</taxon>
        <taxon>Viridiplantae</taxon>
        <taxon>Streptophyta</taxon>
        <taxon>Embryophyta</taxon>
        <taxon>Tracheophyta</taxon>
        <taxon>Spermatophyta</taxon>
        <taxon>Magnoliopsida</taxon>
        <taxon>Liliopsida</taxon>
        <taxon>Poales</taxon>
        <taxon>Poaceae</taxon>
        <taxon>PACMAD clade</taxon>
        <taxon>Arundinoideae</taxon>
        <taxon>Arundineae</taxon>
        <taxon>Arundo</taxon>
    </lineage>
</organism>
<reference evidence="1" key="2">
    <citation type="journal article" date="2015" name="Data Brief">
        <title>Shoot transcriptome of the giant reed, Arundo donax.</title>
        <authorList>
            <person name="Barrero R.A."/>
            <person name="Guerrero F.D."/>
            <person name="Moolhuijzen P."/>
            <person name="Goolsby J.A."/>
            <person name="Tidwell J."/>
            <person name="Bellgard S.E."/>
            <person name="Bellgard M.I."/>
        </authorList>
    </citation>
    <scope>NUCLEOTIDE SEQUENCE</scope>
    <source>
        <tissue evidence="1">Shoot tissue taken approximately 20 cm above the soil surface</tissue>
    </source>
</reference>
<sequence>MIWTCWPLFAKMPLVWTIKWINQ</sequence>
<accession>A0A0A8YMB4</accession>
<dbReference type="AlphaFoldDB" id="A0A0A8YMB4"/>
<name>A0A0A8YMB4_ARUDO</name>
<evidence type="ECO:0000313" key="1">
    <source>
        <dbReference type="EMBL" id="JAD27719.1"/>
    </source>
</evidence>
<dbReference type="EMBL" id="GBRH01270176">
    <property type="protein sequence ID" value="JAD27719.1"/>
    <property type="molecule type" value="Transcribed_RNA"/>
</dbReference>
<protein>
    <submittedName>
        <fullName evidence="1">Uncharacterized protein</fullName>
    </submittedName>
</protein>
<proteinExistence type="predicted"/>
<reference evidence="1" key="1">
    <citation type="submission" date="2014-09" db="EMBL/GenBank/DDBJ databases">
        <authorList>
            <person name="Magalhaes I.L.F."/>
            <person name="Oliveira U."/>
            <person name="Santos F.R."/>
            <person name="Vidigal T.H.D.A."/>
            <person name="Brescovit A.D."/>
            <person name="Santos A.J."/>
        </authorList>
    </citation>
    <scope>NUCLEOTIDE SEQUENCE</scope>
    <source>
        <tissue evidence="1">Shoot tissue taken approximately 20 cm above the soil surface</tissue>
    </source>
</reference>